<dbReference type="InterPro" id="IPR002016">
    <property type="entry name" value="Haem_peroxidase"/>
</dbReference>
<dbReference type="GO" id="GO:0006979">
    <property type="term" value="P:response to oxidative stress"/>
    <property type="evidence" value="ECO:0007669"/>
    <property type="project" value="InterPro"/>
</dbReference>
<dbReference type="RefSeq" id="WP_009316155.1">
    <property type="nucleotide sequence ID" value="NZ_SPAZ01000138.1"/>
</dbReference>
<evidence type="ECO:0000313" key="2">
    <source>
        <dbReference type="EMBL" id="TQE34164.1"/>
    </source>
</evidence>
<dbReference type="GO" id="GO:0020037">
    <property type="term" value="F:heme binding"/>
    <property type="evidence" value="ECO:0007669"/>
    <property type="project" value="InterPro"/>
</dbReference>
<dbReference type="Proteomes" id="UP000318720">
    <property type="component" value="Unassembled WGS sequence"/>
</dbReference>
<evidence type="ECO:0000259" key="1">
    <source>
        <dbReference type="PROSITE" id="PS50873"/>
    </source>
</evidence>
<name>A0AAE8W2I7_9ACTN</name>
<sequence>MSVGGAGGDAGERYPPITIEAWARHGDAERIGAVGEALAVEAEQVRERLRFLNDDLAFVLRVLALTPGRRFVEQLLALSPQARHTRASDPRLLASLIAEAQSLDDALYVLRHAESDEHHLLRACLFHELLLRGADPGRLLHRATRRPDLLPFTWSPLAWLPARLSEMETELGAWLPSRGYRNSASGSVPAMMSPAPVDVAARRAAARHRVREATPAHLIELIGGPPADGRWGDHEVRVFETDEPVVPGDLPGVVTTLPMDCLRGLGGQDRFEGEMCTLDTVWLTLFMTASAGGFGTSGVHGAFGRLSAWRSLAGLCGADPTASAAEVEKLARACTWYRFEADAEWFHNDLADYGIVALSPDGRRVAVLAATTTD</sequence>
<proteinExistence type="predicted"/>
<accession>A0AAE8W2I7</accession>
<gene>
    <name evidence="2" type="ORF">Sipo8835_15915</name>
</gene>
<dbReference type="InterPro" id="IPR045756">
    <property type="entry name" value="DUF6183"/>
</dbReference>
<dbReference type="Pfam" id="PF19681">
    <property type="entry name" value="DUF6183"/>
    <property type="match status" value="1"/>
</dbReference>
<feature type="domain" description="Plant heme peroxidase family profile" evidence="1">
    <location>
        <begin position="126"/>
        <end position="356"/>
    </location>
</feature>
<protein>
    <recommendedName>
        <fullName evidence="1">Plant heme peroxidase family profile domain-containing protein</fullName>
    </recommendedName>
</protein>
<evidence type="ECO:0000313" key="3">
    <source>
        <dbReference type="Proteomes" id="UP000318720"/>
    </source>
</evidence>
<dbReference type="GO" id="GO:0004601">
    <property type="term" value="F:peroxidase activity"/>
    <property type="evidence" value="ECO:0007669"/>
    <property type="project" value="InterPro"/>
</dbReference>
<organism evidence="2 3">
    <name type="scientific">Streptomyces ipomoeae</name>
    <dbReference type="NCBI Taxonomy" id="103232"/>
    <lineage>
        <taxon>Bacteria</taxon>
        <taxon>Bacillati</taxon>
        <taxon>Actinomycetota</taxon>
        <taxon>Actinomycetes</taxon>
        <taxon>Kitasatosporales</taxon>
        <taxon>Streptomycetaceae</taxon>
        <taxon>Streptomyces</taxon>
    </lineage>
</organism>
<dbReference type="AlphaFoldDB" id="A0AAE8W2I7"/>
<reference evidence="2 3" key="1">
    <citation type="submission" date="2019-03" db="EMBL/GenBank/DDBJ databases">
        <title>Comparative genomic analyses of the sweetpotato soil rot pathogen, Streptomyces ipomoeae.</title>
        <authorList>
            <person name="Ruschel Soares N."/>
            <person name="Badger J.H."/>
            <person name="Huguet-Tapia J.C."/>
            <person name="Clark C.A."/>
            <person name="Pettis G.S."/>
        </authorList>
    </citation>
    <scope>NUCLEOTIDE SEQUENCE [LARGE SCALE GENOMIC DNA]</scope>
    <source>
        <strain evidence="2 3">88-35</strain>
    </source>
</reference>
<dbReference type="EMBL" id="SPAZ01000138">
    <property type="protein sequence ID" value="TQE34164.1"/>
    <property type="molecule type" value="Genomic_DNA"/>
</dbReference>
<comment type="caution">
    <text evidence="2">The sequence shown here is derived from an EMBL/GenBank/DDBJ whole genome shotgun (WGS) entry which is preliminary data.</text>
</comment>
<dbReference type="PROSITE" id="PS50873">
    <property type="entry name" value="PEROXIDASE_4"/>
    <property type="match status" value="1"/>
</dbReference>